<dbReference type="GO" id="GO:0019441">
    <property type="term" value="P:L-tryptophan catabolic process to kynurenine"/>
    <property type="evidence" value="ECO:0007669"/>
    <property type="project" value="UniProtKB-UniRule"/>
</dbReference>
<sequence>MMPPIPVLSDYGISETLGFLPAELPIQRLTDPYYEPWEVIAQNLQALILAKRIRQLCDALPILGVEKLKRAGRAEEWRRAYVVLGYLTHSYIWGGEIPAQRLPASISIPFQQVSEYLELPPIATYASTCLWNWRPIFPHDPIDDLTNIATTLTFTGSLDESWFYLVSVAIEAKGAAILPIMLHAIAAARKDDIKTVTACLNLFCERIEEVTDLMVRMDENCDPYVFYHRIRPFLAGSKNMEEAGLPNGVLYEDASGHVEYTKFAGGSNAQSSLIQAMDILLDIKHRPTGIKKAADVAEAPTGEAPPRHNFLQEMQSYMPGPHRRFLQDLAKVANIHQFVDKHRNVEMLSSAYDSCLRAVRTFRDKHIEIVTRYIIIPAGKTRRKANITGGTAPGIALKTSPSNGHKAEGGLNSVKASSSSVLKGTGGTALIPFLRQARDETTENAIGNWVGKLVARRREEIVEEEKRVKEREGFVCGLAGMWYSEGGMGGLCSF</sequence>
<feature type="region of interest" description="Disordered" evidence="6">
    <location>
        <begin position="392"/>
        <end position="412"/>
    </location>
</feature>
<dbReference type="EMBL" id="ML119672">
    <property type="protein sequence ID" value="RPA82388.1"/>
    <property type="molecule type" value="Genomic_DNA"/>
</dbReference>
<name>A0A3N4ICK0_ASCIM</name>
<dbReference type="GO" id="GO:0033754">
    <property type="term" value="F:indoleamine 2,3-dioxygenase activity"/>
    <property type="evidence" value="ECO:0007669"/>
    <property type="project" value="UniProtKB-EC"/>
</dbReference>
<evidence type="ECO:0000256" key="4">
    <source>
        <dbReference type="PIRSR" id="PIRSR600898-1"/>
    </source>
</evidence>
<dbReference type="PANTHER" id="PTHR28657:SF5">
    <property type="entry name" value="INDOLEAMINE 2,3-DIOXYGENASE"/>
    <property type="match status" value="1"/>
</dbReference>
<comment type="similarity">
    <text evidence="1 5">Belongs to the indoleamine 2,3-dioxygenase family.</text>
</comment>
<evidence type="ECO:0000256" key="5">
    <source>
        <dbReference type="RuleBase" id="RU369119"/>
    </source>
</evidence>
<dbReference type="GO" id="GO:0034354">
    <property type="term" value="P:'de novo' NAD+ biosynthetic process from L-tryptophan"/>
    <property type="evidence" value="ECO:0007669"/>
    <property type="project" value="TreeGrafter"/>
</dbReference>
<dbReference type="GO" id="GO:0020037">
    <property type="term" value="F:heme binding"/>
    <property type="evidence" value="ECO:0007669"/>
    <property type="project" value="UniProtKB-UniRule"/>
</dbReference>
<dbReference type="PANTHER" id="PTHR28657">
    <property type="entry name" value="INDOLEAMINE 2,3-DIOXYGENASE"/>
    <property type="match status" value="1"/>
</dbReference>
<dbReference type="GO" id="GO:0046872">
    <property type="term" value="F:metal ion binding"/>
    <property type="evidence" value="ECO:0007669"/>
    <property type="project" value="UniProtKB-UniRule"/>
</dbReference>
<dbReference type="STRING" id="1160509.A0A3N4ICK0"/>
<dbReference type="PROSITE" id="PS00877">
    <property type="entry name" value="IDO_2"/>
    <property type="match status" value="1"/>
</dbReference>
<dbReference type="Gene3D" id="1.20.58.480">
    <property type="match status" value="1"/>
</dbReference>
<dbReference type="Proteomes" id="UP000275078">
    <property type="component" value="Unassembled WGS sequence"/>
</dbReference>
<dbReference type="OrthoDB" id="540174at2759"/>
<accession>A0A3N4ICK0</accession>
<protein>
    <recommendedName>
        <fullName evidence="5">Indoleamine 2,3-dioxygenase</fullName>
        <ecNumber evidence="5">1.13.11.52</ecNumber>
    </recommendedName>
</protein>
<comment type="catalytic activity">
    <reaction evidence="5">
        <text>L-tryptophan + O2 = N-formyl-L-kynurenine</text>
        <dbReference type="Rhea" id="RHEA:24536"/>
        <dbReference type="ChEBI" id="CHEBI:15379"/>
        <dbReference type="ChEBI" id="CHEBI:57912"/>
        <dbReference type="ChEBI" id="CHEBI:58629"/>
    </reaction>
</comment>
<evidence type="ECO:0000256" key="1">
    <source>
        <dbReference type="ARBA" id="ARBA00007119"/>
    </source>
</evidence>
<dbReference type="InterPro" id="IPR037217">
    <property type="entry name" value="Trp/Indoleamine_2_3_dOase-like"/>
</dbReference>
<gene>
    <name evidence="7" type="ORF">BJ508DRAFT_91452</name>
</gene>
<dbReference type="PROSITE" id="PS00876">
    <property type="entry name" value="IDO_1"/>
    <property type="match status" value="1"/>
</dbReference>
<dbReference type="FunFam" id="1.20.58.480:FF:000004">
    <property type="entry name" value="Indoleamine 2,3-dioxygenase subfamily"/>
    <property type="match status" value="1"/>
</dbReference>
<keyword evidence="4 5" id="KW-0349">Heme</keyword>
<evidence type="ECO:0000256" key="3">
    <source>
        <dbReference type="ARBA" id="ARBA00023004"/>
    </source>
</evidence>
<comment type="function">
    <text evidence="5">Produces N-formyl-kynurenine through the oxidation of tryptophan.</text>
</comment>
<keyword evidence="8" id="KW-1185">Reference proteome</keyword>
<dbReference type="AlphaFoldDB" id="A0A3N4ICK0"/>
<keyword evidence="5" id="KW-0560">Oxidoreductase</keyword>
<dbReference type="InterPro" id="IPR000898">
    <property type="entry name" value="Indolamine_dOase"/>
</dbReference>
<evidence type="ECO:0000256" key="2">
    <source>
        <dbReference type="ARBA" id="ARBA00022723"/>
    </source>
</evidence>
<evidence type="ECO:0000313" key="8">
    <source>
        <dbReference type="Proteomes" id="UP000275078"/>
    </source>
</evidence>
<feature type="binding site" description="proximal binding residue" evidence="4">
    <location>
        <position position="366"/>
    </location>
    <ligand>
        <name>heme b</name>
        <dbReference type="ChEBI" id="CHEBI:60344"/>
    </ligand>
    <ligandPart>
        <name>Fe</name>
        <dbReference type="ChEBI" id="CHEBI:18248"/>
    </ligandPart>
</feature>
<dbReference type="GO" id="GO:0005737">
    <property type="term" value="C:cytoplasm"/>
    <property type="evidence" value="ECO:0007669"/>
    <property type="project" value="TreeGrafter"/>
</dbReference>
<keyword evidence="3 4" id="KW-0408">Iron</keyword>
<evidence type="ECO:0000256" key="6">
    <source>
        <dbReference type="SAM" id="MobiDB-lite"/>
    </source>
</evidence>
<keyword evidence="2 4" id="KW-0479">Metal-binding</keyword>
<reference evidence="7 8" key="1">
    <citation type="journal article" date="2018" name="Nat. Ecol. Evol.">
        <title>Pezizomycetes genomes reveal the molecular basis of ectomycorrhizal truffle lifestyle.</title>
        <authorList>
            <person name="Murat C."/>
            <person name="Payen T."/>
            <person name="Noel B."/>
            <person name="Kuo A."/>
            <person name="Morin E."/>
            <person name="Chen J."/>
            <person name="Kohler A."/>
            <person name="Krizsan K."/>
            <person name="Balestrini R."/>
            <person name="Da Silva C."/>
            <person name="Montanini B."/>
            <person name="Hainaut M."/>
            <person name="Levati E."/>
            <person name="Barry K.W."/>
            <person name="Belfiori B."/>
            <person name="Cichocki N."/>
            <person name="Clum A."/>
            <person name="Dockter R.B."/>
            <person name="Fauchery L."/>
            <person name="Guy J."/>
            <person name="Iotti M."/>
            <person name="Le Tacon F."/>
            <person name="Lindquist E.A."/>
            <person name="Lipzen A."/>
            <person name="Malagnac F."/>
            <person name="Mello A."/>
            <person name="Molinier V."/>
            <person name="Miyauchi S."/>
            <person name="Poulain J."/>
            <person name="Riccioni C."/>
            <person name="Rubini A."/>
            <person name="Sitrit Y."/>
            <person name="Splivallo R."/>
            <person name="Traeger S."/>
            <person name="Wang M."/>
            <person name="Zifcakova L."/>
            <person name="Wipf D."/>
            <person name="Zambonelli A."/>
            <person name="Paolocci F."/>
            <person name="Nowrousian M."/>
            <person name="Ottonello S."/>
            <person name="Baldrian P."/>
            <person name="Spatafora J.W."/>
            <person name="Henrissat B."/>
            <person name="Nagy L.G."/>
            <person name="Aury J.M."/>
            <person name="Wincker P."/>
            <person name="Grigoriev I.V."/>
            <person name="Bonfante P."/>
            <person name="Martin F.M."/>
        </authorList>
    </citation>
    <scope>NUCLEOTIDE SEQUENCE [LARGE SCALE GENOMIC DNA]</scope>
    <source>
        <strain evidence="7 8">RN42</strain>
    </source>
</reference>
<dbReference type="SUPFAM" id="SSF140959">
    <property type="entry name" value="Indolic compounds 2,3-dioxygenase-like"/>
    <property type="match status" value="1"/>
</dbReference>
<organism evidence="7 8">
    <name type="scientific">Ascobolus immersus RN42</name>
    <dbReference type="NCBI Taxonomy" id="1160509"/>
    <lineage>
        <taxon>Eukaryota</taxon>
        <taxon>Fungi</taxon>
        <taxon>Dikarya</taxon>
        <taxon>Ascomycota</taxon>
        <taxon>Pezizomycotina</taxon>
        <taxon>Pezizomycetes</taxon>
        <taxon>Pezizales</taxon>
        <taxon>Ascobolaceae</taxon>
        <taxon>Ascobolus</taxon>
    </lineage>
</organism>
<evidence type="ECO:0000313" key="7">
    <source>
        <dbReference type="EMBL" id="RPA82388.1"/>
    </source>
</evidence>
<proteinExistence type="inferred from homology"/>
<dbReference type="EC" id="1.13.11.52" evidence="5"/>
<dbReference type="Pfam" id="PF01231">
    <property type="entry name" value="IDO"/>
    <property type="match status" value="1"/>
</dbReference>
<keyword evidence="5 7" id="KW-0223">Dioxygenase</keyword>